<feature type="chain" id="PRO_5041408782" evidence="1">
    <location>
        <begin position="18"/>
        <end position="178"/>
    </location>
</feature>
<reference evidence="2" key="1">
    <citation type="submission" date="2023-06" db="EMBL/GenBank/DDBJ databases">
        <authorList>
            <consortium name="Lawrence Berkeley National Laboratory"/>
            <person name="Ahrendt S."/>
            <person name="Sahu N."/>
            <person name="Indic B."/>
            <person name="Wong-Bajracharya J."/>
            <person name="Merenyi Z."/>
            <person name="Ke H.-M."/>
            <person name="Monk M."/>
            <person name="Kocsube S."/>
            <person name="Drula E."/>
            <person name="Lipzen A."/>
            <person name="Balint B."/>
            <person name="Henrissat B."/>
            <person name="Andreopoulos B."/>
            <person name="Martin F.M."/>
            <person name="Harder C.B."/>
            <person name="Rigling D."/>
            <person name="Ford K.L."/>
            <person name="Foster G.D."/>
            <person name="Pangilinan J."/>
            <person name="Papanicolaou A."/>
            <person name="Barry K."/>
            <person name="LaButti K."/>
            <person name="Viragh M."/>
            <person name="Koriabine M."/>
            <person name="Yan M."/>
            <person name="Riley R."/>
            <person name="Champramary S."/>
            <person name="Plett K.L."/>
            <person name="Tsai I.J."/>
            <person name="Slot J."/>
            <person name="Sipos G."/>
            <person name="Plett J."/>
            <person name="Nagy L.G."/>
            <person name="Grigoriev I.V."/>
        </authorList>
    </citation>
    <scope>NUCLEOTIDE SEQUENCE</scope>
    <source>
        <strain evidence="2">ICMP 16352</strain>
    </source>
</reference>
<keyword evidence="3" id="KW-1185">Reference proteome</keyword>
<keyword evidence="1" id="KW-0732">Signal</keyword>
<sequence length="178" mass="18745">MFSRILLLLPFVALVVANPLVPRSDISALQQDMIKMDQTVEVIQNACGAFKAAPTTNNALAFASATENLDNEIQKAIPDVPIHTISDAEAQTICVSFTASMAKISTALDCLDSAKASFAIVHIPTSTVCSIVSKLNTDNTKFIGRISGVTPASSQPCAKTLTAEILAKAAQVKATYSC</sequence>
<evidence type="ECO:0000256" key="1">
    <source>
        <dbReference type="SAM" id="SignalP"/>
    </source>
</evidence>
<dbReference type="Proteomes" id="UP001175227">
    <property type="component" value="Unassembled WGS sequence"/>
</dbReference>
<name>A0AA39PEL2_9AGAR</name>
<comment type="caution">
    <text evidence="2">The sequence shown here is derived from an EMBL/GenBank/DDBJ whole genome shotgun (WGS) entry which is preliminary data.</text>
</comment>
<dbReference type="EMBL" id="JAUEPR010000007">
    <property type="protein sequence ID" value="KAK0482761.1"/>
    <property type="molecule type" value="Genomic_DNA"/>
</dbReference>
<feature type="signal peptide" evidence="1">
    <location>
        <begin position="1"/>
        <end position="17"/>
    </location>
</feature>
<organism evidence="2 3">
    <name type="scientific">Armillaria novae-zelandiae</name>
    <dbReference type="NCBI Taxonomy" id="153914"/>
    <lineage>
        <taxon>Eukaryota</taxon>
        <taxon>Fungi</taxon>
        <taxon>Dikarya</taxon>
        <taxon>Basidiomycota</taxon>
        <taxon>Agaricomycotina</taxon>
        <taxon>Agaricomycetes</taxon>
        <taxon>Agaricomycetidae</taxon>
        <taxon>Agaricales</taxon>
        <taxon>Marasmiineae</taxon>
        <taxon>Physalacriaceae</taxon>
        <taxon>Armillaria</taxon>
    </lineage>
</organism>
<evidence type="ECO:0000313" key="3">
    <source>
        <dbReference type="Proteomes" id="UP001175227"/>
    </source>
</evidence>
<protein>
    <submittedName>
        <fullName evidence="2">Uncharacterized protein</fullName>
    </submittedName>
</protein>
<evidence type="ECO:0000313" key="2">
    <source>
        <dbReference type="EMBL" id="KAK0482761.1"/>
    </source>
</evidence>
<dbReference type="AlphaFoldDB" id="A0AA39PEL2"/>
<proteinExistence type="predicted"/>
<gene>
    <name evidence="2" type="ORF">IW261DRAFT_1592448</name>
</gene>
<accession>A0AA39PEL2</accession>